<dbReference type="Proteomes" id="UP000010959">
    <property type="component" value="Unassembled WGS sequence"/>
</dbReference>
<dbReference type="InterPro" id="IPR002035">
    <property type="entry name" value="VWF_A"/>
</dbReference>
<dbReference type="EMBL" id="AMWG01000026">
    <property type="protein sequence ID" value="ELP34647.1"/>
    <property type="molecule type" value="Genomic_DNA"/>
</dbReference>
<dbReference type="PATRIC" id="fig|993516.3.peg.1511"/>
<feature type="coiled-coil region" evidence="1">
    <location>
        <begin position="41"/>
        <end position="68"/>
    </location>
</feature>
<dbReference type="PROSITE" id="PS50234">
    <property type="entry name" value="VWFA"/>
    <property type="match status" value="1"/>
</dbReference>
<evidence type="ECO:0000313" key="3">
    <source>
        <dbReference type="EMBL" id="ELP34647.1"/>
    </source>
</evidence>
<dbReference type="SUPFAM" id="SSF53300">
    <property type="entry name" value="vWA-like"/>
    <property type="match status" value="1"/>
</dbReference>
<comment type="caution">
    <text evidence="3">The sequence shown here is derived from an EMBL/GenBank/DDBJ whole genome shotgun (WGS) entry which is preliminary data.</text>
</comment>
<reference evidence="3 4" key="1">
    <citation type="journal article" date="2013" name="Mar. Genomics">
        <title>Expression of sulfatases in Rhodopirellula baltica and the diversity of sulfatases in the genus Rhodopirellula.</title>
        <authorList>
            <person name="Wegner C.E."/>
            <person name="Richter-Heitmann T."/>
            <person name="Klindworth A."/>
            <person name="Klockow C."/>
            <person name="Richter M."/>
            <person name="Achstetter T."/>
            <person name="Glockner F.O."/>
            <person name="Harder J."/>
        </authorList>
    </citation>
    <scope>NUCLEOTIDE SEQUENCE [LARGE SCALE GENOMIC DNA]</scope>
    <source>
        <strain evidence="3 4">SWK14</strain>
    </source>
</reference>
<gene>
    <name evidence="3" type="ORF">RBSWK_01434</name>
</gene>
<name>L7CLZ2_RHOBT</name>
<keyword evidence="1" id="KW-0175">Coiled coil</keyword>
<evidence type="ECO:0000313" key="4">
    <source>
        <dbReference type="Proteomes" id="UP000010959"/>
    </source>
</evidence>
<sequence>MAQDQSRQRKQTTAEMNAMLAARLAAEEAAVAFESQFLTTLANGEQEILNLKNEIEGLNEAISKARAAKSLRLDFCIDCTGSMGNSIERLKLTIASVMRTLPQALTEVSIGVVAYRNHQLVDLPIEEVFPESVDNSASMNRVQNFVNRLTSNGGAANIESAIRASMSRMSSFHGNPRECVVVIGDVSTDEVSGGDASIRNQLLNDLRAWSEQPQKQRRILALYTGVSGSNDEAFFEELGAVNEQSTFSTEESQLLELIIKAAFADGSLRS</sequence>
<evidence type="ECO:0000256" key="1">
    <source>
        <dbReference type="SAM" id="Coils"/>
    </source>
</evidence>
<dbReference type="CDD" id="cd00198">
    <property type="entry name" value="vWFA"/>
    <property type="match status" value="1"/>
</dbReference>
<dbReference type="Pfam" id="PF13519">
    <property type="entry name" value="VWA_2"/>
    <property type="match status" value="1"/>
</dbReference>
<feature type="domain" description="VWFA" evidence="2">
    <location>
        <begin position="72"/>
        <end position="262"/>
    </location>
</feature>
<dbReference type="AlphaFoldDB" id="L7CLZ2"/>
<organism evidence="3 4">
    <name type="scientific">Rhodopirellula baltica SWK14</name>
    <dbReference type="NCBI Taxonomy" id="993516"/>
    <lineage>
        <taxon>Bacteria</taxon>
        <taxon>Pseudomonadati</taxon>
        <taxon>Planctomycetota</taxon>
        <taxon>Planctomycetia</taxon>
        <taxon>Pirellulales</taxon>
        <taxon>Pirellulaceae</taxon>
        <taxon>Rhodopirellula</taxon>
    </lineage>
</organism>
<proteinExistence type="predicted"/>
<protein>
    <recommendedName>
        <fullName evidence="2">VWFA domain-containing protein</fullName>
    </recommendedName>
</protein>
<dbReference type="InterPro" id="IPR036465">
    <property type="entry name" value="vWFA_dom_sf"/>
</dbReference>
<dbReference type="Gene3D" id="3.40.50.410">
    <property type="entry name" value="von Willebrand factor, type A domain"/>
    <property type="match status" value="1"/>
</dbReference>
<accession>L7CLZ2</accession>
<evidence type="ECO:0000259" key="2">
    <source>
        <dbReference type="PROSITE" id="PS50234"/>
    </source>
</evidence>